<dbReference type="EMBL" id="JARPOI010000006">
    <property type="protein sequence ID" value="KAJ9178213.1"/>
    <property type="molecule type" value="Genomic_DNA"/>
</dbReference>
<gene>
    <name evidence="2" type="ORF">P3X46_010113</name>
</gene>
<feature type="compositionally biased region" description="Basic residues" evidence="1">
    <location>
        <begin position="86"/>
        <end position="95"/>
    </location>
</feature>
<dbReference type="Proteomes" id="UP001174677">
    <property type="component" value="Chromosome 6"/>
</dbReference>
<feature type="compositionally biased region" description="Low complexity" evidence="1">
    <location>
        <begin position="96"/>
        <end position="106"/>
    </location>
</feature>
<organism evidence="2 3">
    <name type="scientific">Hevea brasiliensis</name>
    <name type="common">Para rubber tree</name>
    <name type="synonym">Siphonia brasiliensis</name>
    <dbReference type="NCBI Taxonomy" id="3981"/>
    <lineage>
        <taxon>Eukaryota</taxon>
        <taxon>Viridiplantae</taxon>
        <taxon>Streptophyta</taxon>
        <taxon>Embryophyta</taxon>
        <taxon>Tracheophyta</taxon>
        <taxon>Spermatophyta</taxon>
        <taxon>Magnoliopsida</taxon>
        <taxon>eudicotyledons</taxon>
        <taxon>Gunneridae</taxon>
        <taxon>Pentapetalae</taxon>
        <taxon>rosids</taxon>
        <taxon>fabids</taxon>
        <taxon>Malpighiales</taxon>
        <taxon>Euphorbiaceae</taxon>
        <taxon>Crotonoideae</taxon>
        <taxon>Micrandreae</taxon>
        <taxon>Hevea</taxon>
    </lineage>
</organism>
<reference evidence="2" key="1">
    <citation type="journal article" date="2023" name="Plant Biotechnol. J.">
        <title>Chromosome-level wild Hevea brasiliensis genome provides new tools for genomic-assisted breeding and valuable loci to elevate rubber yield.</title>
        <authorList>
            <person name="Cheng H."/>
            <person name="Song X."/>
            <person name="Hu Y."/>
            <person name="Wu T."/>
            <person name="Yang Q."/>
            <person name="An Z."/>
            <person name="Feng S."/>
            <person name="Deng Z."/>
            <person name="Wu W."/>
            <person name="Zeng X."/>
            <person name="Tu M."/>
            <person name="Wang X."/>
            <person name="Huang H."/>
        </authorList>
    </citation>
    <scope>NUCLEOTIDE SEQUENCE</scope>
    <source>
        <strain evidence="2">MT/VB/25A 57/8</strain>
    </source>
</reference>
<accession>A0ABQ9MFR7</accession>
<keyword evidence="3" id="KW-1185">Reference proteome</keyword>
<protein>
    <submittedName>
        <fullName evidence="2">Uncharacterized protein</fullName>
    </submittedName>
</protein>
<feature type="region of interest" description="Disordered" evidence="1">
    <location>
        <begin position="70"/>
        <end position="120"/>
    </location>
</feature>
<name>A0ABQ9MFR7_HEVBR</name>
<evidence type="ECO:0000313" key="2">
    <source>
        <dbReference type="EMBL" id="KAJ9178213.1"/>
    </source>
</evidence>
<dbReference type="PANTHER" id="PTHR35304:SF14">
    <property type="match status" value="1"/>
</dbReference>
<feature type="compositionally biased region" description="Basic and acidic residues" evidence="1">
    <location>
        <begin position="70"/>
        <end position="85"/>
    </location>
</feature>
<dbReference type="PANTHER" id="PTHR35304">
    <property type="entry name" value="OS05G0120300 PROTEIN-RELATED"/>
    <property type="match status" value="1"/>
</dbReference>
<evidence type="ECO:0000256" key="1">
    <source>
        <dbReference type="SAM" id="MobiDB-lite"/>
    </source>
</evidence>
<evidence type="ECO:0000313" key="3">
    <source>
        <dbReference type="Proteomes" id="UP001174677"/>
    </source>
</evidence>
<proteinExistence type="predicted"/>
<comment type="caution">
    <text evidence="2">The sequence shown here is derived from an EMBL/GenBank/DDBJ whole genome shotgun (WGS) entry which is preliminary data.</text>
</comment>
<sequence length="150" mass="17176">MASCINDNCVAVRPAVYVNLRKWPEFDTEFGRSGSYKGSWLGVHGHPRVVDSRSCRQMYLRSYKFSRKESVPEKTKKCIGKVRERIKNRRSRKRSSSSSSSSFSKTSKSKNRSSGKRESLRRVSCAALMSMFKRLLSCTTKVDVAEHRDP</sequence>